<name>A0A136ISF3_9PEZI</name>
<evidence type="ECO:0000256" key="2">
    <source>
        <dbReference type="RuleBase" id="RU000384"/>
    </source>
</evidence>
<dbReference type="STRING" id="196109.A0A136ISF3"/>
<evidence type="ECO:0000259" key="3">
    <source>
        <dbReference type="PROSITE" id="PS51987"/>
    </source>
</evidence>
<dbReference type="Proteomes" id="UP000070501">
    <property type="component" value="Unassembled WGS sequence"/>
</dbReference>
<keyword evidence="5" id="KW-1185">Reference proteome</keyword>
<dbReference type="EMBL" id="KQ964261">
    <property type="protein sequence ID" value="KXJ87729.1"/>
    <property type="molecule type" value="Genomic_DNA"/>
</dbReference>
<dbReference type="InParanoid" id="A0A136ISF3"/>
<organism evidence="4 5">
    <name type="scientific">Microdochium bolleyi</name>
    <dbReference type="NCBI Taxonomy" id="196109"/>
    <lineage>
        <taxon>Eukaryota</taxon>
        <taxon>Fungi</taxon>
        <taxon>Dikarya</taxon>
        <taxon>Ascomycota</taxon>
        <taxon>Pezizomycotina</taxon>
        <taxon>Sordariomycetes</taxon>
        <taxon>Xylariomycetidae</taxon>
        <taxon>Xylariales</taxon>
        <taxon>Microdochiaceae</taxon>
        <taxon>Microdochium</taxon>
    </lineage>
</organism>
<dbReference type="PANTHER" id="PTHR43383:SF2">
    <property type="entry name" value="AMIDOHYDROLASE 2 FAMILY PROTEIN"/>
    <property type="match status" value="1"/>
</dbReference>
<dbReference type="AlphaFoldDB" id="A0A136ISF3"/>
<evidence type="ECO:0000313" key="4">
    <source>
        <dbReference type="EMBL" id="KXJ87729.1"/>
    </source>
</evidence>
<dbReference type="InterPro" id="IPR008146">
    <property type="entry name" value="Gln_synth_cat_dom"/>
</dbReference>
<dbReference type="InterPro" id="IPR014746">
    <property type="entry name" value="Gln_synth/guanido_kin_cat_dom"/>
</dbReference>
<dbReference type="PANTHER" id="PTHR43383">
    <property type="entry name" value="NODULIN 6"/>
    <property type="match status" value="1"/>
</dbReference>
<proteinExistence type="inferred from homology"/>
<dbReference type="OrthoDB" id="3364440at2759"/>
<dbReference type="Pfam" id="PF00120">
    <property type="entry name" value="Gln-synt_C"/>
    <property type="match status" value="1"/>
</dbReference>
<accession>A0A136ISF3</accession>
<protein>
    <recommendedName>
        <fullName evidence="3">GS catalytic domain-containing protein</fullName>
    </recommendedName>
</protein>
<dbReference type="SUPFAM" id="SSF55931">
    <property type="entry name" value="Glutamine synthetase/guanido kinase"/>
    <property type="match status" value="1"/>
</dbReference>
<feature type="domain" description="GS catalytic" evidence="3">
    <location>
        <begin position="545"/>
        <end position="886"/>
    </location>
</feature>
<sequence length="886" mass="100116">MPPHEGLDRLYKAIDKCPIIDNHAHPLLRPEYLNKYPLLSIASEAHGDALAEHPNSLPHLRATRQLASMLGCNDNWAHVEASIQQIRSTDPEAWTRKCLGGIETLLLDDGLDNPEQIYEYSWHDQFTRSKCKRIVRIEALAEFLIKRRYAEHPGTMRDCSLTAWHVEKIIDAFTQAVHGAVQDPEVVGFKSIICYRSGLDISQFCELDTTRVRKALETDLLENTKKRYKLRNPFVNQFFVHLTAQAITDEESPHKKPFQFHTGLGDNDITLTRSSPSHLQEFIRDYPKVPIVLLHSGYPWTREMGYLAAHYANVYADIGEVFPMVSRHGQDAILRQILEVCPWTKILWSTDGHWFPETYVLATVQARSVFKSVIGELVHAGDISQTQAIQLVEDMFFNNSNKLYNLQLQDPTPVDAPFVTEPSATFKKSAADAQRVQVPIIAQLRTLDAKWLRIYWHDYTSSSRCRLVPIKEVYRKLGQDENFSVSITKASLGLLQMDMAAPGVAPTGMYTLQVDWTTLRAGPVKGHASCFGTITEDGTSTPLCPRTSLRNALERAADMGLSFLMGFEIEFVVMKRTTDASNEQEKYQLLPNDGHAWSMSRVLADWGRESSFSSAMDDILEALDLAEINIEMFHPESAPGQYEIVLPALPPMEACDTLLHTRQIVESVAARHGFRVTLHPKPFRQACGSACHMHLSVATRETSKADAQEKYDFFYGGILDHLRAILAITYPNPVSYERMVDSFWAGGRWVTWGTQNKEAPLRKCDGESHWELKVMDGLANPYFAAMAVISAGLDGIRTGTSVKSWGDCSGDPAKLTPQEMAELRISKMLPADLGEALRALEEEQEKSKFLASNEFVERYVRVKKAEIDFMAGMSAEERRTWIIERY</sequence>
<comment type="similarity">
    <text evidence="1 2">Belongs to the glutamine synthetase family.</text>
</comment>
<dbReference type="PROSITE" id="PS51987">
    <property type="entry name" value="GS_CATALYTIC"/>
    <property type="match status" value="1"/>
</dbReference>
<reference evidence="5" key="1">
    <citation type="submission" date="2016-02" db="EMBL/GenBank/DDBJ databases">
        <title>Draft genome sequence of Microdochium bolleyi, a fungal endophyte of beachgrass.</title>
        <authorList>
            <consortium name="DOE Joint Genome Institute"/>
            <person name="David A.S."/>
            <person name="May G."/>
            <person name="Haridas S."/>
            <person name="Lim J."/>
            <person name="Wang M."/>
            <person name="Labutti K."/>
            <person name="Lipzen A."/>
            <person name="Barry K."/>
            <person name="Grigoriev I.V."/>
        </authorList>
    </citation>
    <scope>NUCLEOTIDE SEQUENCE [LARGE SCALE GENOMIC DNA]</scope>
    <source>
        <strain evidence="5">J235TASD1</strain>
    </source>
</reference>
<dbReference type="GO" id="GO:0004356">
    <property type="term" value="F:glutamine synthetase activity"/>
    <property type="evidence" value="ECO:0007669"/>
    <property type="project" value="InterPro"/>
</dbReference>
<dbReference type="SUPFAM" id="SSF51556">
    <property type="entry name" value="Metallo-dependent hydrolases"/>
    <property type="match status" value="1"/>
</dbReference>
<evidence type="ECO:0000256" key="1">
    <source>
        <dbReference type="PROSITE-ProRule" id="PRU01331"/>
    </source>
</evidence>
<dbReference type="GO" id="GO:0016787">
    <property type="term" value="F:hydrolase activity"/>
    <property type="evidence" value="ECO:0007669"/>
    <property type="project" value="InterPro"/>
</dbReference>
<dbReference type="SMART" id="SM01230">
    <property type="entry name" value="Gln-synt_C"/>
    <property type="match status" value="1"/>
</dbReference>
<gene>
    <name evidence="4" type="ORF">Micbo1qcDRAFT_151725</name>
</gene>
<dbReference type="InterPro" id="IPR006680">
    <property type="entry name" value="Amidohydro-rel"/>
</dbReference>
<dbReference type="Pfam" id="PF04909">
    <property type="entry name" value="Amidohydro_2"/>
    <property type="match status" value="1"/>
</dbReference>
<dbReference type="Gene3D" id="3.30.590.10">
    <property type="entry name" value="Glutamine synthetase/guanido kinase, catalytic domain"/>
    <property type="match status" value="1"/>
</dbReference>
<evidence type="ECO:0000313" key="5">
    <source>
        <dbReference type="Proteomes" id="UP000070501"/>
    </source>
</evidence>
<dbReference type="Gene3D" id="3.20.20.140">
    <property type="entry name" value="Metal-dependent hydrolases"/>
    <property type="match status" value="1"/>
</dbReference>
<dbReference type="InterPro" id="IPR032466">
    <property type="entry name" value="Metal_Hydrolase"/>
</dbReference>